<name>A0A6C0AS57_9ZZZZ</name>
<reference evidence="1" key="1">
    <citation type="journal article" date="2020" name="Nature">
        <title>Giant virus diversity and host interactions through global metagenomics.</title>
        <authorList>
            <person name="Schulz F."/>
            <person name="Roux S."/>
            <person name="Paez-Espino D."/>
            <person name="Jungbluth S."/>
            <person name="Walsh D.A."/>
            <person name="Denef V.J."/>
            <person name="McMahon K.D."/>
            <person name="Konstantinidis K.T."/>
            <person name="Eloe-Fadrosh E.A."/>
            <person name="Kyrpides N.C."/>
            <person name="Woyke T."/>
        </authorList>
    </citation>
    <scope>NUCLEOTIDE SEQUENCE</scope>
    <source>
        <strain evidence="1">GVMAG-S-1101171-111</strain>
    </source>
</reference>
<accession>A0A6C0AS57</accession>
<evidence type="ECO:0000313" key="1">
    <source>
        <dbReference type="EMBL" id="QHS82558.1"/>
    </source>
</evidence>
<dbReference type="EMBL" id="MN740803">
    <property type="protein sequence ID" value="QHS82558.1"/>
    <property type="molecule type" value="Genomic_DNA"/>
</dbReference>
<dbReference type="AlphaFoldDB" id="A0A6C0AS57"/>
<protein>
    <submittedName>
        <fullName evidence="1">Uncharacterized protein</fullName>
    </submittedName>
</protein>
<organism evidence="1">
    <name type="scientific">viral metagenome</name>
    <dbReference type="NCBI Taxonomy" id="1070528"/>
    <lineage>
        <taxon>unclassified sequences</taxon>
        <taxon>metagenomes</taxon>
        <taxon>organismal metagenomes</taxon>
    </lineage>
</organism>
<sequence length="131" mass="15464">MADKSTILRAFNTHFFDFLNDIISITQDNHEICVAKTSFETIKRANPTIILKVWYKFVYMQYKEVIENGDITFFFEKDYGRDLANLNNADDIMKTIDKIRQPIKEMSDENKAHSTKYIQNLSKLSMTYMNL</sequence>
<proteinExistence type="predicted"/>